<dbReference type="PANTHER" id="PTHR19143">
    <property type="entry name" value="FIBRINOGEN/TENASCIN/ANGIOPOEITIN"/>
    <property type="match status" value="1"/>
</dbReference>
<reference evidence="3" key="2">
    <citation type="submission" date="2020-05" db="UniProtKB">
        <authorList>
            <consortium name="EnsemblMetazoa"/>
        </authorList>
    </citation>
    <scope>IDENTIFICATION</scope>
    <source>
        <strain evidence="3">LVP_AGWG</strain>
    </source>
</reference>
<dbReference type="SUPFAM" id="SSF56496">
    <property type="entry name" value="Fibrinogen C-terminal domain-like"/>
    <property type="match status" value="1"/>
</dbReference>
<dbReference type="AlphaFoldDB" id="A0A6I8T625"/>
<name>A0A6I8T625_AEDAE</name>
<dbReference type="InterPro" id="IPR002181">
    <property type="entry name" value="Fibrinogen_a/b/g_C_dom"/>
</dbReference>
<sequence length="304" mass="34614">MEKFLFIGVYLILVIVPYSAARDKDPCSGFGYELLATRLDALESITLNSQLKSNENAQNVRKDIQELTWNIESLGWNNSNGKGSLINSYLGPDLPRSCSEVRPKKSGIQRLDISRGLKAPIKVFCDQDFEDGGWLVIQNRFNGAVDFYRPWAEYKEGFGALDGEFWLGLDKIHEITYSGRYELAIQMEGFDGDKAVARYTEFAIGSEAEFYSLIKLGTYNGTANDGLSYHSGQQFTTFDRDNDEHKSNCANSYIGAWWYKACHMSNLNSRHDQNGQPNRIAVWRKWKGDSYALKKTRMMIKLKP</sequence>
<gene>
    <name evidence="3" type="primary">5577410</name>
</gene>
<protein>
    <submittedName>
        <fullName evidence="3">Uncharacterized protein</fullName>
    </submittedName>
</protein>
<dbReference type="InterPro" id="IPR050373">
    <property type="entry name" value="Fibrinogen_C-term_domain"/>
</dbReference>
<dbReference type="PROSITE" id="PS51406">
    <property type="entry name" value="FIBRINOGEN_C_2"/>
    <property type="match status" value="1"/>
</dbReference>
<dbReference type="Gene3D" id="3.90.215.10">
    <property type="entry name" value="Gamma Fibrinogen, chain A, domain 1"/>
    <property type="match status" value="1"/>
</dbReference>
<dbReference type="PANTHER" id="PTHR19143:SF327">
    <property type="entry name" value="FI21813P1-RELATED"/>
    <property type="match status" value="1"/>
</dbReference>
<dbReference type="CDD" id="cd00087">
    <property type="entry name" value="FReD"/>
    <property type="match status" value="1"/>
</dbReference>
<keyword evidence="1" id="KW-1015">Disulfide bond</keyword>
<proteinExistence type="predicted"/>
<dbReference type="GO" id="GO:0030246">
    <property type="term" value="F:carbohydrate binding"/>
    <property type="evidence" value="ECO:0007669"/>
    <property type="project" value="UniProtKB-ARBA"/>
</dbReference>
<dbReference type="Pfam" id="PF00147">
    <property type="entry name" value="Fibrinogen_C"/>
    <property type="match status" value="1"/>
</dbReference>
<dbReference type="GO" id="GO:0005615">
    <property type="term" value="C:extracellular space"/>
    <property type="evidence" value="ECO:0007669"/>
    <property type="project" value="TreeGrafter"/>
</dbReference>
<evidence type="ECO:0000313" key="3">
    <source>
        <dbReference type="EnsemblMetazoa" id="AAEL003156-PB"/>
    </source>
</evidence>
<dbReference type="OrthoDB" id="6145874at2759"/>
<evidence type="ECO:0000256" key="2">
    <source>
        <dbReference type="ARBA" id="ARBA00053344"/>
    </source>
</evidence>
<dbReference type="SMART" id="SM00186">
    <property type="entry name" value="FBG"/>
    <property type="match status" value="1"/>
</dbReference>
<evidence type="ECO:0000256" key="1">
    <source>
        <dbReference type="ARBA" id="ARBA00023157"/>
    </source>
</evidence>
<dbReference type="EnsemblMetazoa" id="AAEL003156-RB">
    <property type="protein sequence ID" value="AAEL003156-PB"/>
    <property type="gene ID" value="AAEL003156"/>
</dbReference>
<organism evidence="3 4">
    <name type="scientific">Aedes aegypti</name>
    <name type="common">Yellowfever mosquito</name>
    <name type="synonym">Culex aegypti</name>
    <dbReference type="NCBI Taxonomy" id="7159"/>
    <lineage>
        <taxon>Eukaryota</taxon>
        <taxon>Metazoa</taxon>
        <taxon>Ecdysozoa</taxon>
        <taxon>Arthropoda</taxon>
        <taxon>Hexapoda</taxon>
        <taxon>Insecta</taxon>
        <taxon>Pterygota</taxon>
        <taxon>Neoptera</taxon>
        <taxon>Endopterygota</taxon>
        <taxon>Diptera</taxon>
        <taxon>Nematocera</taxon>
        <taxon>Culicoidea</taxon>
        <taxon>Culicidae</taxon>
        <taxon>Culicinae</taxon>
        <taxon>Aedini</taxon>
        <taxon>Aedes</taxon>
        <taxon>Stegomyia</taxon>
    </lineage>
</organism>
<dbReference type="FunCoup" id="A0A6I8T625">
    <property type="interactions" value="33"/>
</dbReference>
<dbReference type="InParanoid" id="A0A6I8T625"/>
<keyword evidence="4" id="KW-1185">Reference proteome</keyword>
<dbReference type="InterPro" id="IPR036056">
    <property type="entry name" value="Fibrinogen-like_C"/>
</dbReference>
<evidence type="ECO:0000313" key="4">
    <source>
        <dbReference type="Proteomes" id="UP000008820"/>
    </source>
</evidence>
<dbReference type="Proteomes" id="UP000008820">
    <property type="component" value="Chromosome 1"/>
</dbReference>
<comment type="function">
    <text evidence="2">Lectin involved in innate immunity. Agglutinates all types of human erythrocytes, Gram-positive and Gram-negative bacteria. Has a stronger agglutinating activity towards Gram-negative bacteria than towards Gram-positive bacteria. Specifically recognizes acetyl group-containing substances on agglutinated cells. The hemagglutinating activity was inhibited by EDTA, acetyl group-containing mono- and disaccharides, N-acetyl derivatives of amino acids, other acetyl group-containing substances, propionamide and benzamide. Enhances the antimicrobial activity of big defensin against Gram-positive bacteria but not against Gram-negative bacteria.</text>
</comment>
<reference evidence="3 4" key="1">
    <citation type="submission" date="2017-06" db="EMBL/GenBank/DDBJ databases">
        <title>Aedes aegypti genome working group (AGWG) sequencing and assembly.</title>
        <authorList>
            <consortium name="Aedes aegypti Genome Working Group (AGWG)"/>
            <person name="Matthews B.J."/>
        </authorList>
    </citation>
    <scope>NUCLEOTIDE SEQUENCE [LARGE SCALE GENOMIC DNA]</scope>
    <source>
        <strain evidence="3 4">LVP_AGWG</strain>
    </source>
</reference>
<accession>A0A6I8T625</accession>
<dbReference type="FunFam" id="3.90.215.10:FF:000001">
    <property type="entry name" value="Tenascin isoform 1"/>
    <property type="match status" value="1"/>
</dbReference>
<dbReference type="InterPro" id="IPR014716">
    <property type="entry name" value="Fibrinogen_a/b/g_C_1"/>
</dbReference>